<dbReference type="EMBL" id="CP163302">
    <property type="protein sequence ID" value="XDP46516.1"/>
    <property type="molecule type" value="Genomic_DNA"/>
</dbReference>
<feature type="domain" description="Peptidase C1A papain C-terminal" evidence="2">
    <location>
        <begin position="37"/>
        <end position="252"/>
    </location>
</feature>
<dbReference type="GO" id="GO:0006508">
    <property type="term" value="P:proteolysis"/>
    <property type="evidence" value="ECO:0007669"/>
    <property type="project" value="InterPro"/>
</dbReference>
<dbReference type="PROSITE" id="PS00639">
    <property type="entry name" value="THIOL_PROTEASE_HIS"/>
    <property type="match status" value="1"/>
</dbReference>
<dbReference type="Gene3D" id="3.90.70.10">
    <property type="entry name" value="Cysteine proteinases"/>
    <property type="match status" value="1"/>
</dbReference>
<dbReference type="InterPro" id="IPR000668">
    <property type="entry name" value="Peptidase_C1A_C"/>
</dbReference>
<comment type="similarity">
    <text evidence="1">Belongs to the peptidase C1 family.</text>
</comment>
<dbReference type="InterPro" id="IPR038765">
    <property type="entry name" value="Papain-like_cys_pep_sf"/>
</dbReference>
<dbReference type="CDD" id="cd02619">
    <property type="entry name" value="Peptidase_C1"/>
    <property type="match status" value="1"/>
</dbReference>
<proteinExistence type="inferred from homology"/>
<dbReference type="KEGG" id="spue:AB5L97_05770"/>
<evidence type="ECO:0000256" key="1">
    <source>
        <dbReference type="ARBA" id="ARBA00008455"/>
    </source>
</evidence>
<sequence length="259" mass="27718">MTTQADSRAAHAYGWVPDVPDQRDFLYAAPHTVLASLPPSVDLTAECPPVYDQGQLGSCTANAIGGALEFDAGKQGIAGYTTPSRLFIYYNERTMEHTVASDSGAQIRDGVKSVGTQGACAETEWPYVIGEFAAQPPAQCYIDAKLHRAIAYQRVARILTQMQGCLAAGYPFVLGITVYESFESPAVAQTGVVPMPGPSEQALGGHAVLAVGYDNAAQTFRVRNSWGSGWGQGGYFTLPYQYLLSSGLSSDFWTIRTLA</sequence>
<accession>A0AB39L5P2</accession>
<gene>
    <name evidence="3" type="ORF">AB5L97_05770</name>
</gene>
<evidence type="ECO:0000313" key="3">
    <source>
        <dbReference type="EMBL" id="XDP46516.1"/>
    </source>
</evidence>
<reference evidence="3" key="1">
    <citation type="submission" date="2024-07" db="EMBL/GenBank/DDBJ databases">
        <authorList>
            <person name="fu j."/>
        </authorList>
    </citation>
    <scope>NUCLEOTIDE SEQUENCE</scope>
    <source>
        <strain evidence="3">P10A9</strain>
    </source>
</reference>
<name>A0AB39L5P2_9MICC</name>
<dbReference type="InterPro" id="IPR013128">
    <property type="entry name" value="Peptidase_C1A"/>
</dbReference>
<dbReference type="PANTHER" id="PTHR12411">
    <property type="entry name" value="CYSTEINE PROTEASE FAMILY C1-RELATED"/>
    <property type="match status" value="1"/>
</dbReference>
<dbReference type="RefSeq" id="WP_369046830.1">
    <property type="nucleotide sequence ID" value="NZ_CP163302.1"/>
</dbReference>
<dbReference type="AlphaFoldDB" id="A0AB39L5P2"/>
<organism evidence="3">
    <name type="scientific">Sinomonas puerhi</name>
    <dbReference type="NCBI Taxonomy" id="3238584"/>
    <lineage>
        <taxon>Bacteria</taxon>
        <taxon>Bacillati</taxon>
        <taxon>Actinomycetota</taxon>
        <taxon>Actinomycetes</taxon>
        <taxon>Micrococcales</taxon>
        <taxon>Micrococcaceae</taxon>
        <taxon>Sinomonas</taxon>
    </lineage>
</organism>
<dbReference type="SMART" id="SM00645">
    <property type="entry name" value="Pept_C1"/>
    <property type="match status" value="1"/>
</dbReference>
<evidence type="ECO:0000259" key="2">
    <source>
        <dbReference type="SMART" id="SM00645"/>
    </source>
</evidence>
<dbReference type="Pfam" id="PF00112">
    <property type="entry name" value="Peptidase_C1"/>
    <property type="match status" value="1"/>
</dbReference>
<dbReference type="InterPro" id="IPR025660">
    <property type="entry name" value="Pept_his_AS"/>
</dbReference>
<dbReference type="SUPFAM" id="SSF54001">
    <property type="entry name" value="Cysteine proteinases"/>
    <property type="match status" value="1"/>
</dbReference>
<protein>
    <submittedName>
        <fullName evidence="3">C1 family peptidase</fullName>
    </submittedName>
</protein>
<dbReference type="GO" id="GO:0008234">
    <property type="term" value="F:cysteine-type peptidase activity"/>
    <property type="evidence" value="ECO:0007669"/>
    <property type="project" value="InterPro"/>
</dbReference>